<gene>
    <name evidence="7" type="ORF">CR205_11350</name>
</gene>
<dbReference type="Proteomes" id="UP000248066">
    <property type="component" value="Unassembled WGS sequence"/>
</dbReference>
<evidence type="ECO:0000313" key="8">
    <source>
        <dbReference type="Proteomes" id="UP000248066"/>
    </source>
</evidence>
<keyword evidence="8" id="KW-1185">Reference proteome</keyword>
<dbReference type="RefSeq" id="WP_110519883.1">
    <property type="nucleotide sequence ID" value="NZ_PDOF01000002.1"/>
</dbReference>
<sequence>MTFSMRRVYAIFNKDLKELATNMFVLSTMVMPIVFALFFGRGQEVPVEMHVMIINLAFVAVAAYVQSVVIAEEKEKHTLRGLMMSPATTTEILAGKSLVSILLTALTVGLCLRLSGFETGNWLLIGAGMALSLVFYVALGTLLGLLTRSLMEASVVITPIIFILGMGTIFTELIRNQTILTVIEYLPNFQLESLAAAVESGAGAGDVAGSLALLGGWSAVAIVASVVVYKKREMGGE</sequence>
<keyword evidence="4 5" id="KW-0472">Membrane</keyword>
<evidence type="ECO:0000256" key="4">
    <source>
        <dbReference type="ARBA" id="ARBA00023136"/>
    </source>
</evidence>
<comment type="caution">
    <text evidence="7">The sequence shown here is derived from an EMBL/GenBank/DDBJ whole genome shotgun (WGS) entry which is preliminary data.</text>
</comment>
<dbReference type="InterPro" id="IPR013525">
    <property type="entry name" value="ABC2_TM"/>
</dbReference>
<reference evidence="7 8" key="1">
    <citation type="submission" date="2017-10" db="EMBL/GenBank/DDBJ databases">
        <title>Bacillus sp. nov., a halophilic bacterium isolated from a Yangshapao Lake.</title>
        <authorList>
            <person name="Wang H."/>
        </authorList>
    </citation>
    <scope>NUCLEOTIDE SEQUENCE [LARGE SCALE GENOMIC DNA]</scope>
    <source>
        <strain evidence="7 8">YSP-3</strain>
    </source>
</reference>
<evidence type="ECO:0000256" key="1">
    <source>
        <dbReference type="ARBA" id="ARBA00004141"/>
    </source>
</evidence>
<dbReference type="OrthoDB" id="3182222at2"/>
<comment type="subcellular location">
    <subcellularLocation>
        <location evidence="1">Membrane</location>
        <topology evidence="1">Multi-pass membrane protein</topology>
    </subcellularLocation>
</comment>
<dbReference type="AlphaFoldDB" id="A0A2W0HHQ9"/>
<dbReference type="GO" id="GO:0016020">
    <property type="term" value="C:membrane"/>
    <property type="evidence" value="ECO:0007669"/>
    <property type="project" value="UniProtKB-SubCell"/>
</dbReference>
<accession>A0A2W0HHQ9</accession>
<evidence type="ECO:0000256" key="3">
    <source>
        <dbReference type="ARBA" id="ARBA00022989"/>
    </source>
</evidence>
<feature type="transmembrane region" description="Helical" evidence="5">
    <location>
        <begin position="51"/>
        <end position="71"/>
    </location>
</feature>
<dbReference type="Pfam" id="PF12698">
    <property type="entry name" value="ABC2_membrane_3"/>
    <property type="match status" value="1"/>
</dbReference>
<feature type="transmembrane region" description="Helical" evidence="5">
    <location>
        <begin position="92"/>
        <end position="116"/>
    </location>
</feature>
<feature type="transmembrane region" description="Helical" evidence="5">
    <location>
        <begin position="207"/>
        <end position="229"/>
    </location>
</feature>
<organism evidence="7 8">
    <name type="scientific">Alteribacter lacisalsi</name>
    <dbReference type="NCBI Taxonomy" id="2045244"/>
    <lineage>
        <taxon>Bacteria</taxon>
        <taxon>Bacillati</taxon>
        <taxon>Bacillota</taxon>
        <taxon>Bacilli</taxon>
        <taxon>Bacillales</taxon>
        <taxon>Bacillaceae</taxon>
        <taxon>Alteribacter</taxon>
    </lineage>
</organism>
<keyword evidence="3 5" id="KW-1133">Transmembrane helix</keyword>
<protein>
    <submittedName>
        <fullName evidence="7">ABC transporter</fullName>
    </submittedName>
</protein>
<dbReference type="EMBL" id="PDOF01000002">
    <property type="protein sequence ID" value="PYZ96319.1"/>
    <property type="molecule type" value="Genomic_DNA"/>
</dbReference>
<feature type="transmembrane region" description="Helical" evidence="5">
    <location>
        <begin position="153"/>
        <end position="171"/>
    </location>
</feature>
<keyword evidence="2 5" id="KW-0812">Transmembrane</keyword>
<dbReference type="PANTHER" id="PTHR43471:SF1">
    <property type="entry name" value="ABC TRANSPORTER PERMEASE PROTEIN NOSY-RELATED"/>
    <property type="match status" value="1"/>
</dbReference>
<evidence type="ECO:0000256" key="5">
    <source>
        <dbReference type="SAM" id="Phobius"/>
    </source>
</evidence>
<evidence type="ECO:0000259" key="6">
    <source>
        <dbReference type="Pfam" id="PF12698"/>
    </source>
</evidence>
<name>A0A2W0HHQ9_9BACI</name>
<feature type="transmembrane region" description="Helical" evidence="5">
    <location>
        <begin position="122"/>
        <end position="146"/>
    </location>
</feature>
<feature type="transmembrane region" description="Helical" evidence="5">
    <location>
        <begin position="20"/>
        <end position="39"/>
    </location>
</feature>
<dbReference type="PANTHER" id="PTHR43471">
    <property type="entry name" value="ABC TRANSPORTER PERMEASE"/>
    <property type="match status" value="1"/>
</dbReference>
<proteinExistence type="predicted"/>
<evidence type="ECO:0000313" key="7">
    <source>
        <dbReference type="EMBL" id="PYZ96319.1"/>
    </source>
</evidence>
<feature type="domain" description="ABC-2 type transporter transmembrane" evidence="6">
    <location>
        <begin position="53"/>
        <end position="226"/>
    </location>
</feature>
<evidence type="ECO:0000256" key="2">
    <source>
        <dbReference type="ARBA" id="ARBA00022692"/>
    </source>
</evidence>
<dbReference type="GO" id="GO:0140359">
    <property type="term" value="F:ABC-type transporter activity"/>
    <property type="evidence" value="ECO:0007669"/>
    <property type="project" value="InterPro"/>
</dbReference>